<keyword evidence="2" id="KW-0732">Signal</keyword>
<keyword evidence="4" id="KW-1185">Reference proteome</keyword>
<dbReference type="SUPFAM" id="SSF144284">
    <property type="entry name" value="Sec2 N-terminal region"/>
    <property type="match status" value="1"/>
</dbReference>
<dbReference type="Proteomes" id="UP000736164">
    <property type="component" value="Unassembled WGS sequence"/>
</dbReference>
<dbReference type="EMBL" id="JAAWVO010070734">
    <property type="protein sequence ID" value="MBN3324461.1"/>
    <property type="molecule type" value="Genomic_DNA"/>
</dbReference>
<feature type="signal peptide" evidence="2">
    <location>
        <begin position="1"/>
        <end position="16"/>
    </location>
</feature>
<feature type="non-terminal residue" evidence="3">
    <location>
        <position position="131"/>
    </location>
</feature>
<feature type="chain" id="PRO_5035257036" evidence="2">
    <location>
        <begin position="17"/>
        <end position="131"/>
    </location>
</feature>
<evidence type="ECO:0000313" key="3">
    <source>
        <dbReference type="EMBL" id="MBN3324461.1"/>
    </source>
</evidence>
<organism evidence="3 4">
    <name type="scientific">Atractosteus spatula</name>
    <name type="common">Alligator gar</name>
    <name type="synonym">Lepisosteus spatula</name>
    <dbReference type="NCBI Taxonomy" id="7917"/>
    <lineage>
        <taxon>Eukaryota</taxon>
        <taxon>Metazoa</taxon>
        <taxon>Chordata</taxon>
        <taxon>Craniata</taxon>
        <taxon>Vertebrata</taxon>
        <taxon>Euteleostomi</taxon>
        <taxon>Actinopterygii</taxon>
        <taxon>Neopterygii</taxon>
        <taxon>Holostei</taxon>
        <taxon>Semionotiformes</taxon>
        <taxon>Lepisosteidae</taxon>
        <taxon>Atractosteus</taxon>
    </lineage>
</organism>
<evidence type="ECO:0000313" key="4">
    <source>
        <dbReference type="Proteomes" id="UP000736164"/>
    </source>
</evidence>
<sequence length="131" mass="15189">MCGLVVLVVSVHTCVCPPSPRLLAEEEEKLKALMALKEEQEEYILKTQREKQELKQEMESKSRSLDEAQRQLEEVRANRHRVDQDVVAAQRKLRQASTNVKHWNVQMNRLMHPIGPGALLWHALLEEEKSL</sequence>
<accession>A0A8J7TIP4</accession>
<name>A0A8J7TIP4_ATRSP</name>
<evidence type="ECO:0000256" key="2">
    <source>
        <dbReference type="SAM" id="SignalP"/>
    </source>
</evidence>
<gene>
    <name evidence="3" type="primary">Def6_0</name>
    <name evidence="3" type="ORF">GTO95_0007176</name>
</gene>
<feature type="non-terminal residue" evidence="3">
    <location>
        <position position="1"/>
    </location>
</feature>
<protein>
    <submittedName>
        <fullName evidence="3">DEFI6 protein</fullName>
    </submittedName>
</protein>
<feature type="coiled-coil region" evidence="1">
    <location>
        <begin position="22"/>
        <end position="92"/>
    </location>
</feature>
<reference evidence="3" key="1">
    <citation type="journal article" date="2021" name="Cell">
        <title>Tracing the genetic footprints of vertebrate landing in non-teleost ray-finned fishes.</title>
        <authorList>
            <person name="Bi X."/>
            <person name="Wang K."/>
            <person name="Yang L."/>
            <person name="Pan H."/>
            <person name="Jiang H."/>
            <person name="Wei Q."/>
            <person name="Fang M."/>
            <person name="Yu H."/>
            <person name="Zhu C."/>
            <person name="Cai Y."/>
            <person name="He Y."/>
            <person name="Gan X."/>
            <person name="Zeng H."/>
            <person name="Yu D."/>
            <person name="Zhu Y."/>
            <person name="Jiang H."/>
            <person name="Qiu Q."/>
            <person name="Yang H."/>
            <person name="Zhang Y.E."/>
            <person name="Wang W."/>
            <person name="Zhu M."/>
            <person name="He S."/>
            <person name="Zhang G."/>
        </authorList>
    </citation>
    <scope>NUCLEOTIDE SEQUENCE</scope>
    <source>
        <strain evidence="3">Allg_001</strain>
    </source>
</reference>
<dbReference type="GO" id="GO:0005737">
    <property type="term" value="C:cytoplasm"/>
    <property type="evidence" value="ECO:0007669"/>
    <property type="project" value="TreeGrafter"/>
</dbReference>
<dbReference type="PANTHER" id="PTHR14383">
    <property type="entry name" value="SWAP-70 RECOMBINASE"/>
    <property type="match status" value="1"/>
</dbReference>
<proteinExistence type="predicted"/>
<keyword evidence="1" id="KW-0175">Coiled coil</keyword>
<comment type="caution">
    <text evidence="3">The sequence shown here is derived from an EMBL/GenBank/DDBJ whole genome shotgun (WGS) entry which is preliminary data.</text>
</comment>
<dbReference type="GO" id="GO:0005634">
    <property type="term" value="C:nucleus"/>
    <property type="evidence" value="ECO:0007669"/>
    <property type="project" value="TreeGrafter"/>
</dbReference>
<dbReference type="AlphaFoldDB" id="A0A8J7TIP4"/>
<evidence type="ECO:0000256" key="1">
    <source>
        <dbReference type="SAM" id="Coils"/>
    </source>
</evidence>
<dbReference type="PANTHER" id="PTHR14383:SF2">
    <property type="entry name" value="DIFFERENTIALLY EXPRESSED IN FDCP 6 HOMOLOG"/>
    <property type="match status" value="1"/>
</dbReference>